<sequence length="349" mass="38047">MWYPHYAKSPGWGYWGGCGGGPHPWGPPVPPRPPQRMPETSSPGAPMATSKSAGRSLISLAELVNSNEDLNRDFSHRLHPNAKLELDEHLNDLIQSELNEEAEDDVFIASFHMPETQPGSAPQAEESPAGQTLPRGDQQGDVNMAGAAPELVPQGTATEPAAEGQSSNAPEPDADESSDESEECAMEAENQKEEQQVPLRSGPRGRSGCAILSPAGRRGAIEALRAMRLKELKKASQGQKLEIQLGQIRYSQDSIMGVFKEGRKLKETRLGLESGQLSLNKIPAISVVLSDGEVVSADNRRLWTFKHCGMPNNTRIPVIKKRPDDLFNKKLTTFSQGLSIARRNNKADY</sequence>
<feature type="region of interest" description="Disordered" evidence="1">
    <location>
        <begin position="19"/>
        <end position="53"/>
    </location>
</feature>
<feature type="compositionally biased region" description="Pro residues" evidence="1">
    <location>
        <begin position="24"/>
        <end position="36"/>
    </location>
</feature>
<organism evidence="2 3">
    <name type="scientific">Durusdinium trenchii</name>
    <dbReference type="NCBI Taxonomy" id="1381693"/>
    <lineage>
        <taxon>Eukaryota</taxon>
        <taxon>Sar</taxon>
        <taxon>Alveolata</taxon>
        <taxon>Dinophyceae</taxon>
        <taxon>Suessiales</taxon>
        <taxon>Symbiodiniaceae</taxon>
        <taxon>Durusdinium</taxon>
    </lineage>
</organism>
<comment type="caution">
    <text evidence="2">The sequence shown here is derived from an EMBL/GenBank/DDBJ whole genome shotgun (WGS) entry which is preliminary data.</text>
</comment>
<protein>
    <submittedName>
        <fullName evidence="2">Uncharacterized protein</fullName>
    </submittedName>
</protein>
<feature type="region of interest" description="Disordered" evidence="1">
    <location>
        <begin position="156"/>
        <end position="212"/>
    </location>
</feature>
<evidence type="ECO:0000313" key="3">
    <source>
        <dbReference type="Proteomes" id="UP001642484"/>
    </source>
</evidence>
<keyword evidence="3" id="KW-1185">Reference proteome</keyword>
<evidence type="ECO:0000256" key="1">
    <source>
        <dbReference type="SAM" id="MobiDB-lite"/>
    </source>
</evidence>
<dbReference type="EMBL" id="CAXAMN010010080">
    <property type="protein sequence ID" value="CAK9030733.1"/>
    <property type="molecule type" value="Genomic_DNA"/>
</dbReference>
<feature type="compositionally biased region" description="Polar residues" evidence="1">
    <location>
        <begin position="38"/>
        <end position="53"/>
    </location>
</feature>
<accession>A0ABP0KV22</accession>
<name>A0ABP0KV22_9DINO</name>
<proteinExistence type="predicted"/>
<evidence type="ECO:0000313" key="2">
    <source>
        <dbReference type="EMBL" id="CAK9030733.1"/>
    </source>
</evidence>
<reference evidence="2 3" key="1">
    <citation type="submission" date="2024-02" db="EMBL/GenBank/DDBJ databases">
        <authorList>
            <person name="Chen Y."/>
            <person name="Shah S."/>
            <person name="Dougan E. K."/>
            <person name="Thang M."/>
            <person name="Chan C."/>
        </authorList>
    </citation>
    <scope>NUCLEOTIDE SEQUENCE [LARGE SCALE GENOMIC DNA]</scope>
</reference>
<gene>
    <name evidence="2" type="ORF">CCMP2556_LOCUS18001</name>
</gene>
<dbReference type="Proteomes" id="UP001642484">
    <property type="component" value="Unassembled WGS sequence"/>
</dbReference>
<feature type="region of interest" description="Disordered" evidence="1">
    <location>
        <begin position="113"/>
        <end position="143"/>
    </location>
</feature>
<feature type="compositionally biased region" description="Acidic residues" evidence="1">
    <location>
        <begin position="172"/>
        <end position="186"/>
    </location>
</feature>